<keyword evidence="3" id="KW-1185">Reference proteome</keyword>
<proteinExistence type="predicted"/>
<gene>
    <name evidence="2" type="ORF">KP79_PYT14492</name>
</gene>
<name>A0A210QHG5_MIZYE</name>
<sequence>MNKSPPQTAGSIPTFQKNQPGPRTCPGTTPQQIDLQGLKGNMFFDQDTKRFRWHVISQNSNISEDMLTATAIDYDSPEEKPPPPKISSKPTKLLSRRGEMAGRSTAADDRSIPIQYGMDEKSYGRLEELGFRRRFIAAPTKVASAPRASIIPNYEPTEKASNPSMHHTVRLHIPHGSTPNFEVPHFDGDEYADEHVVNEKTLSLIDDIKQKVGYDKRIFPTMYMRKSYPREQPLSLCFSLRDDRLSHATIKRWIERETGLKVAAIQYDPVSIRAGEHLNIGSRWVVTMTTLEDCRKLLQQGLEVDGEKVMVRWLDDICVCEFDAYKIYCQDQKQTKIRNKKRKPKSEATLIKQC</sequence>
<feature type="region of interest" description="Disordered" evidence="1">
    <location>
        <begin position="1"/>
        <end position="31"/>
    </location>
</feature>
<accession>A0A210QHG5</accession>
<evidence type="ECO:0000256" key="1">
    <source>
        <dbReference type="SAM" id="MobiDB-lite"/>
    </source>
</evidence>
<feature type="region of interest" description="Disordered" evidence="1">
    <location>
        <begin position="74"/>
        <end position="106"/>
    </location>
</feature>
<dbReference type="Proteomes" id="UP000242188">
    <property type="component" value="Unassembled WGS sequence"/>
</dbReference>
<feature type="compositionally biased region" description="Basic and acidic residues" evidence="1">
    <location>
        <begin position="96"/>
        <end position="106"/>
    </location>
</feature>
<protein>
    <submittedName>
        <fullName evidence="2">Uncharacterized protein</fullName>
    </submittedName>
</protein>
<evidence type="ECO:0000313" key="3">
    <source>
        <dbReference type="Proteomes" id="UP000242188"/>
    </source>
</evidence>
<comment type="caution">
    <text evidence="2">The sequence shown here is derived from an EMBL/GenBank/DDBJ whole genome shotgun (WGS) entry which is preliminary data.</text>
</comment>
<evidence type="ECO:0000313" key="2">
    <source>
        <dbReference type="EMBL" id="OWF48213.1"/>
    </source>
</evidence>
<dbReference type="AlphaFoldDB" id="A0A210QHG5"/>
<organism evidence="2 3">
    <name type="scientific">Mizuhopecten yessoensis</name>
    <name type="common">Japanese scallop</name>
    <name type="synonym">Patinopecten yessoensis</name>
    <dbReference type="NCBI Taxonomy" id="6573"/>
    <lineage>
        <taxon>Eukaryota</taxon>
        <taxon>Metazoa</taxon>
        <taxon>Spiralia</taxon>
        <taxon>Lophotrochozoa</taxon>
        <taxon>Mollusca</taxon>
        <taxon>Bivalvia</taxon>
        <taxon>Autobranchia</taxon>
        <taxon>Pteriomorphia</taxon>
        <taxon>Pectinida</taxon>
        <taxon>Pectinoidea</taxon>
        <taxon>Pectinidae</taxon>
        <taxon>Mizuhopecten</taxon>
    </lineage>
</organism>
<dbReference type="EMBL" id="NEDP02003643">
    <property type="protein sequence ID" value="OWF48213.1"/>
    <property type="molecule type" value="Genomic_DNA"/>
</dbReference>
<reference evidence="2 3" key="1">
    <citation type="journal article" date="2017" name="Nat. Ecol. Evol.">
        <title>Scallop genome provides insights into evolution of bilaterian karyotype and development.</title>
        <authorList>
            <person name="Wang S."/>
            <person name="Zhang J."/>
            <person name="Jiao W."/>
            <person name="Li J."/>
            <person name="Xun X."/>
            <person name="Sun Y."/>
            <person name="Guo X."/>
            <person name="Huan P."/>
            <person name="Dong B."/>
            <person name="Zhang L."/>
            <person name="Hu X."/>
            <person name="Sun X."/>
            <person name="Wang J."/>
            <person name="Zhao C."/>
            <person name="Wang Y."/>
            <person name="Wang D."/>
            <person name="Huang X."/>
            <person name="Wang R."/>
            <person name="Lv J."/>
            <person name="Li Y."/>
            <person name="Zhang Z."/>
            <person name="Liu B."/>
            <person name="Lu W."/>
            <person name="Hui Y."/>
            <person name="Liang J."/>
            <person name="Zhou Z."/>
            <person name="Hou R."/>
            <person name="Li X."/>
            <person name="Liu Y."/>
            <person name="Li H."/>
            <person name="Ning X."/>
            <person name="Lin Y."/>
            <person name="Zhao L."/>
            <person name="Xing Q."/>
            <person name="Dou J."/>
            <person name="Li Y."/>
            <person name="Mao J."/>
            <person name="Guo H."/>
            <person name="Dou H."/>
            <person name="Li T."/>
            <person name="Mu C."/>
            <person name="Jiang W."/>
            <person name="Fu Q."/>
            <person name="Fu X."/>
            <person name="Miao Y."/>
            <person name="Liu J."/>
            <person name="Yu Q."/>
            <person name="Li R."/>
            <person name="Liao H."/>
            <person name="Li X."/>
            <person name="Kong Y."/>
            <person name="Jiang Z."/>
            <person name="Chourrout D."/>
            <person name="Li R."/>
            <person name="Bao Z."/>
        </authorList>
    </citation>
    <scope>NUCLEOTIDE SEQUENCE [LARGE SCALE GENOMIC DNA]</scope>
    <source>
        <strain evidence="2 3">PY_sf001</strain>
    </source>
</reference>
<dbReference type="OrthoDB" id="6076093at2759"/>